<comment type="caution">
    <text evidence="3">The sequence shown here is derived from an EMBL/GenBank/DDBJ whole genome shotgun (WGS) entry which is preliminary data.</text>
</comment>
<evidence type="ECO:0000256" key="2">
    <source>
        <dbReference type="ARBA" id="ARBA00022525"/>
    </source>
</evidence>
<dbReference type="GO" id="GO:0005576">
    <property type="term" value="C:extracellular region"/>
    <property type="evidence" value="ECO:0007669"/>
    <property type="project" value="UniProtKB-SubCell"/>
</dbReference>
<evidence type="ECO:0000313" key="4">
    <source>
        <dbReference type="Proteomes" id="UP000239001"/>
    </source>
</evidence>
<dbReference type="Proteomes" id="UP000239001">
    <property type="component" value="Unassembled WGS sequence"/>
</dbReference>
<gene>
    <name evidence="3" type="ORF">C7H19_20595</name>
</gene>
<protein>
    <recommendedName>
        <fullName evidence="5">Calcium-binding protein</fullName>
    </recommendedName>
</protein>
<dbReference type="SUPFAM" id="SSF51120">
    <property type="entry name" value="beta-Roll"/>
    <property type="match status" value="5"/>
</dbReference>
<evidence type="ECO:0000256" key="1">
    <source>
        <dbReference type="ARBA" id="ARBA00004613"/>
    </source>
</evidence>
<evidence type="ECO:0000313" key="3">
    <source>
        <dbReference type="EMBL" id="PSF33095.1"/>
    </source>
</evidence>
<dbReference type="Gene3D" id="2.150.10.10">
    <property type="entry name" value="Serralysin-like metalloprotease, C-terminal"/>
    <property type="match status" value="3"/>
</dbReference>
<dbReference type="OrthoDB" id="416366at2"/>
<accession>A0A2T1LSR4</accession>
<dbReference type="InterPro" id="IPR050557">
    <property type="entry name" value="RTX_toxin/Mannuronan_C5-epim"/>
</dbReference>
<dbReference type="InterPro" id="IPR011049">
    <property type="entry name" value="Serralysin-like_metalloprot_C"/>
</dbReference>
<comment type="subcellular location">
    <subcellularLocation>
        <location evidence="1">Secreted</location>
    </subcellularLocation>
</comment>
<dbReference type="InterPro" id="IPR018511">
    <property type="entry name" value="Hemolysin-typ_Ca-bd_CS"/>
</dbReference>
<keyword evidence="4" id="KW-1185">Reference proteome</keyword>
<reference evidence="3 4" key="2">
    <citation type="submission" date="2018-03" db="EMBL/GenBank/DDBJ databases">
        <authorList>
            <person name="Keele B.F."/>
        </authorList>
    </citation>
    <scope>NUCLEOTIDE SEQUENCE [LARGE SCALE GENOMIC DNA]</scope>
    <source>
        <strain evidence="3 4">CCALA 016</strain>
    </source>
</reference>
<dbReference type="PANTHER" id="PTHR38340:SF1">
    <property type="entry name" value="S-LAYER PROTEIN"/>
    <property type="match status" value="1"/>
</dbReference>
<keyword evidence="2" id="KW-0964">Secreted</keyword>
<reference evidence="3 4" key="1">
    <citation type="submission" date="2018-03" db="EMBL/GenBank/DDBJ databases">
        <title>The ancient ancestry and fast evolution of plastids.</title>
        <authorList>
            <person name="Moore K.R."/>
            <person name="Magnabosco C."/>
            <person name="Momper L."/>
            <person name="Gold D.A."/>
            <person name="Bosak T."/>
            <person name="Fournier G.P."/>
        </authorList>
    </citation>
    <scope>NUCLEOTIDE SEQUENCE [LARGE SCALE GENOMIC DNA]</scope>
    <source>
        <strain evidence="3 4">CCALA 016</strain>
    </source>
</reference>
<dbReference type="RefSeq" id="WP_106458793.1">
    <property type="nucleotide sequence ID" value="NZ_PXOH01000033.1"/>
</dbReference>
<dbReference type="PRINTS" id="PR00313">
    <property type="entry name" value="CABNDNGRPT"/>
</dbReference>
<dbReference type="Pfam" id="PF00353">
    <property type="entry name" value="HemolysinCabind"/>
    <property type="match status" value="6"/>
</dbReference>
<name>A0A2T1LSR4_9CHRO</name>
<organism evidence="3 4">
    <name type="scientific">Aphanothece hegewaldii CCALA 016</name>
    <dbReference type="NCBI Taxonomy" id="2107694"/>
    <lineage>
        <taxon>Bacteria</taxon>
        <taxon>Bacillati</taxon>
        <taxon>Cyanobacteriota</taxon>
        <taxon>Cyanophyceae</taxon>
        <taxon>Oscillatoriophycideae</taxon>
        <taxon>Chroococcales</taxon>
        <taxon>Aphanothecaceae</taxon>
        <taxon>Aphanothece</taxon>
    </lineage>
</organism>
<proteinExistence type="predicted"/>
<sequence>MPTFTGDNSNNLLTGTNGNDTFDSKLGIDTVDGGLGSDLLIIDYSSNTYTGTSPDSGISTTISSNGAGGFNGSYRAYYNSSYNYDRVSFSNIERFRITGTIGNDNIITGSGDDTINGGAGNDTIDGGAGINIINGGNGIDILVNANLSSLNIAQSYTDTGTIPTITLADGTTISNIEYFTNLTTGNGNDTISYTQRLYNTVNTGSGSDTINAGLGIDTVDGGLGSDLLIIDYSSNTYTGTSPDSGISSIISSNGAGGFNGSYRAYYNSSYNYDRVSFYNIERFRITGTAANDNIITGDGNDTINGGLGNDTIDGGAGINIINGGSGIDTLVNANFSSLNIAQSYTDTGTIPTITLADGTTISNIEYFTNLTTGNGNDTISYTQRLYNTVNTGSGKDTINAGLGIDTVDGGLGSDLLIIDYSSNTYTGTSPDSGISSIISSNGAGGFNGSYRAYYNSSYNYDRVSFYNIERFRITGTAANDNIITGAGNDTINGGAGFDRIYAAGGNDRLTGGSGEDTFVYNSPSEGIDTITDFNVNNDTIVLSTSGFGGGLVSNTTLAVNQFTIGSAATTAAHRLIYNSVTGDLFFDVDGKGNIAATQLANLSANLALTNADFNII</sequence>
<dbReference type="PROSITE" id="PS00330">
    <property type="entry name" value="HEMOLYSIN_CALCIUM"/>
    <property type="match status" value="4"/>
</dbReference>
<dbReference type="PANTHER" id="PTHR38340">
    <property type="entry name" value="S-LAYER PROTEIN"/>
    <property type="match status" value="1"/>
</dbReference>
<dbReference type="EMBL" id="PXOH01000033">
    <property type="protein sequence ID" value="PSF33095.1"/>
    <property type="molecule type" value="Genomic_DNA"/>
</dbReference>
<dbReference type="InterPro" id="IPR001343">
    <property type="entry name" value="Hemolysn_Ca-bd"/>
</dbReference>
<dbReference type="AlphaFoldDB" id="A0A2T1LSR4"/>
<dbReference type="GO" id="GO:0005509">
    <property type="term" value="F:calcium ion binding"/>
    <property type="evidence" value="ECO:0007669"/>
    <property type="project" value="InterPro"/>
</dbReference>
<evidence type="ECO:0008006" key="5">
    <source>
        <dbReference type="Google" id="ProtNLM"/>
    </source>
</evidence>